<dbReference type="InterPro" id="IPR051674">
    <property type="entry name" value="Malate_Decarboxylase"/>
</dbReference>
<dbReference type="Gene3D" id="3.30.70.260">
    <property type="match status" value="1"/>
</dbReference>
<dbReference type="PROSITE" id="PS00331">
    <property type="entry name" value="MALIC_ENZYMES"/>
    <property type="match status" value="1"/>
</dbReference>
<evidence type="ECO:0000256" key="4">
    <source>
        <dbReference type="ARBA" id="ARBA00022723"/>
    </source>
</evidence>
<keyword evidence="5" id="KW-0560">Oxidoreductase</keyword>
<dbReference type="Proteomes" id="UP001058860">
    <property type="component" value="Chromosome"/>
</dbReference>
<gene>
    <name evidence="9" type="ORF">LRS13_19440</name>
</gene>
<keyword evidence="4 7" id="KW-0479">Metal-binding</keyword>
<evidence type="ECO:0000256" key="2">
    <source>
        <dbReference type="ARBA" id="ARBA00001946"/>
    </source>
</evidence>
<evidence type="ECO:0000256" key="3">
    <source>
        <dbReference type="ARBA" id="ARBA00008785"/>
    </source>
</evidence>
<reference evidence="10" key="1">
    <citation type="submission" date="2021-11" db="EMBL/GenBank/DDBJ databases">
        <title>Cultivation dependent microbiological survey of springs from the worlds oldest radium mine currently devoted to the extraction of radon-saturated water.</title>
        <authorList>
            <person name="Kapinusova G."/>
            <person name="Smrhova T."/>
            <person name="Strejcek M."/>
            <person name="Suman J."/>
            <person name="Jani K."/>
            <person name="Pajer P."/>
            <person name="Uhlik O."/>
        </authorList>
    </citation>
    <scope>NUCLEOTIDE SEQUENCE [LARGE SCALE GENOMIC DNA]</scope>
    <source>
        <strain evidence="10">J379</strain>
    </source>
</reference>
<dbReference type="PANTHER" id="PTHR43237:SF4">
    <property type="entry name" value="NADP-DEPENDENT MALIC ENZYME"/>
    <property type="match status" value="1"/>
</dbReference>
<dbReference type="SMART" id="SM01274">
    <property type="entry name" value="malic"/>
    <property type="match status" value="1"/>
</dbReference>
<dbReference type="InterPro" id="IPR046346">
    <property type="entry name" value="Aminoacid_DH-like_N_sf"/>
</dbReference>
<evidence type="ECO:0000256" key="5">
    <source>
        <dbReference type="ARBA" id="ARBA00023002"/>
    </source>
</evidence>
<sequence>MSVTPSAQYSLTIRVEIDNTPGMLGRVASAIGEAGGVIGAVDLIEVEDEQLVRDITVDAADQSHWDDIVAMINGLDGARVIDTTDRTFLIHMGGKIEQHNRVPVKTRDDLSMAYTPGVARVCQAIADDPAKAFQYTIKRNTVAVVSDGTAVLGMGDIGPRAAMPVMEGKAMLFKEFAGVDGFPICLDTKDPDEIVETVVRLAPTFGGINLEDISAPRCFEIEDRLKDLLDIPVFHDDQHGTAVVVLAAVLNAVKITGKELKDLRVLCIGLGAAGVAVTKILLEAGVSHVIGCDSKGALSTEREDYLDGSMNSVKRWYAEVSNPEKLTGKPADVIDGMDLFIGLSGARVMPPEALSRMNKDAMVFAMANPNPEVAPEEAAQYARIVATGRSDYPNQINNVLAFPGIFRGALDTRAPQITEEMKLVAARAIADVVAEHELREDYIIPSVFNRDVAPRVADAVADEARRSGAAQGGNTIGFAAVDAERLHAGT</sequence>
<dbReference type="Pfam" id="PF00390">
    <property type="entry name" value="malic"/>
    <property type="match status" value="1"/>
</dbReference>
<comment type="cofactor">
    <cofactor evidence="2">
        <name>Mg(2+)</name>
        <dbReference type="ChEBI" id="CHEBI:18420"/>
    </cofactor>
</comment>
<feature type="domain" description="ACT" evidence="8">
    <location>
        <begin position="12"/>
        <end position="88"/>
    </location>
</feature>
<dbReference type="SUPFAM" id="SSF51735">
    <property type="entry name" value="NAD(P)-binding Rossmann-fold domains"/>
    <property type="match status" value="1"/>
</dbReference>
<dbReference type="InterPro" id="IPR045213">
    <property type="entry name" value="Malic_NAD-bd_bact_type"/>
</dbReference>
<evidence type="ECO:0000256" key="1">
    <source>
        <dbReference type="ARBA" id="ARBA00001936"/>
    </source>
</evidence>
<dbReference type="CDD" id="cd05311">
    <property type="entry name" value="NAD_bind_2_malic_enz"/>
    <property type="match status" value="1"/>
</dbReference>
<comment type="similarity">
    <text evidence="3 7">Belongs to the malic enzymes family.</text>
</comment>
<dbReference type="InterPro" id="IPR015884">
    <property type="entry name" value="Malic_enzyme_CS"/>
</dbReference>
<dbReference type="InterPro" id="IPR036291">
    <property type="entry name" value="NAD(P)-bd_dom_sf"/>
</dbReference>
<dbReference type="Pfam" id="PF03949">
    <property type="entry name" value="Malic_M"/>
    <property type="match status" value="1"/>
</dbReference>
<dbReference type="InterPro" id="IPR045865">
    <property type="entry name" value="ACT-like_dom_sf"/>
</dbReference>
<dbReference type="PRINTS" id="PR00072">
    <property type="entry name" value="MALOXRDTASE"/>
</dbReference>
<evidence type="ECO:0000259" key="8">
    <source>
        <dbReference type="PROSITE" id="PS51671"/>
    </source>
</evidence>
<name>A0ABY5PE02_9ACTN</name>
<dbReference type="SUPFAM" id="SSF55021">
    <property type="entry name" value="ACT-like"/>
    <property type="match status" value="1"/>
</dbReference>
<dbReference type="Gene3D" id="3.40.50.10380">
    <property type="entry name" value="Malic enzyme, N-terminal domain"/>
    <property type="match status" value="1"/>
</dbReference>
<dbReference type="PANTHER" id="PTHR43237">
    <property type="entry name" value="NADP-DEPENDENT MALIC ENZYME"/>
    <property type="match status" value="1"/>
</dbReference>
<evidence type="ECO:0000256" key="7">
    <source>
        <dbReference type="RuleBase" id="RU003427"/>
    </source>
</evidence>
<dbReference type="InterPro" id="IPR037062">
    <property type="entry name" value="Malic_N_dom_sf"/>
</dbReference>
<dbReference type="RefSeq" id="WP_353863361.1">
    <property type="nucleotide sequence ID" value="NZ_CP088295.1"/>
</dbReference>
<accession>A0ABY5PE02</accession>
<dbReference type="InterPro" id="IPR012302">
    <property type="entry name" value="Malic_NAD-bd"/>
</dbReference>
<dbReference type="InterPro" id="IPR012301">
    <property type="entry name" value="Malic_N_dom"/>
</dbReference>
<dbReference type="SMART" id="SM00919">
    <property type="entry name" value="Malic_M"/>
    <property type="match status" value="1"/>
</dbReference>
<proteinExistence type="inferred from homology"/>
<comment type="pathway">
    <text evidence="6">Amino-acid biosynthesis.</text>
</comment>
<evidence type="ECO:0000313" key="10">
    <source>
        <dbReference type="Proteomes" id="UP001058860"/>
    </source>
</evidence>
<organism evidence="9 10">
    <name type="scientific">Svornostia abyssi</name>
    <dbReference type="NCBI Taxonomy" id="2898438"/>
    <lineage>
        <taxon>Bacteria</taxon>
        <taxon>Bacillati</taxon>
        <taxon>Actinomycetota</taxon>
        <taxon>Thermoleophilia</taxon>
        <taxon>Solirubrobacterales</taxon>
        <taxon>Baekduiaceae</taxon>
        <taxon>Svornostia</taxon>
    </lineage>
</organism>
<comment type="cofactor">
    <cofactor evidence="1">
        <name>Mn(2+)</name>
        <dbReference type="ChEBI" id="CHEBI:29035"/>
    </cofactor>
</comment>
<dbReference type="EMBL" id="CP088295">
    <property type="protein sequence ID" value="UUY02838.1"/>
    <property type="molecule type" value="Genomic_DNA"/>
</dbReference>
<dbReference type="PROSITE" id="PS51671">
    <property type="entry name" value="ACT"/>
    <property type="match status" value="1"/>
</dbReference>
<evidence type="ECO:0000313" key="9">
    <source>
        <dbReference type="EMBL" id="UUY02838.1"/>
    </source>
</evidence>
<dbReference type="Gene3D" id="3.40.50.720">
    <property type="entry name" value="NAD(P)-binding Rossmann-like Domain"/>
    <property type="match status" value="1"/>
</dbReference>
<dbReference type="InterPro" id="IPR002912">
    <property type="entry name" value="ACT_dom"/>
</dbReference>
<dbReference type="SUPFAM" id="SSF53223">
    <property type="entry name" value="Aminoacid dehydrogenase-like, N-terminal domain"/>
    <property type="match status" value="1"/>
</dbReference>
<dbReference type="InterPro" id="IPR001891">
    <property type="entry name" value="Malic_OxRdtase"/>
</dbReference>
<evidence type="ECO:0000256" key="6">
    <source>
        <dbReference type="ARBA" id="ARBA00029440"/>
    </source>
</evidence>
<protein>
    <submittedName>
        <fullName evidence="9">NAD-dependent malic enzyme</fullName>
    </submittedName>
</protein>
<keyword evidence="10" id="KW-1185">Reference proteome</keyword>